<name>A0A1G8A3N2_CHIFI</name>
<reference evidence="1 2" key="1">
    <citation type="submission" date="2016-10" db="EMBL/GenBank/DDBJ databases">
        <authorList>
            <person name="de Groot N.N."/>
        </authorList>
    </citation>
    <scope>NUCLEOTIDE SEQUENCE [LARGE SCALE GENOMIC DNA]</scope>
    <source>
        <strain evidence="1 2">DSM 527</strain>
    </source>
</reference>
<proteinExistence type="predicted"/>
<protein>
    <submittedName>
        <fullName evidence="1">Uncharacterized protein</fullName>
    </submittedName>
</protein>
<dbReference type="AlphaFoldDB" id="A0A1G8A3N2"/>
<accession>A0A1G8A3N2</accession>
<sequence>MSARPNKHTVIYQGQNTNDILMVKADAAIFKQFNILLTPTKI</sequence>
<dbReference type="Proteomes" id="UP000199045">
    <property type="component" value="Unassembled WGS sequence"/>
</dbReference>
<gene>
    <name evidence="1" type="ORF">SAMN04488121_109108</name>
</gene>
<evidence type="ECO:0000313" key="1">
    <source>
        <dbReference type="EMBL" id="SDH15544.1"/>
    </source>
</evidence>
<organism evidence="1 2">
    <name type="scientific">Chitinophaga filiformis</name>
    <name type="common">Myxococcus filiformis</name>
    <name type="synonym">Flexibacter filiformis</name>
    <dbReference type="NCBI Taxonomy" id="104663"/>
    <lineage>
        <taxon>Bacteria</taxon>
        <taxon>Pseudomonadati</taxon>
        <taxon>Bacteroidota</taxon>
        <taxon>Chitinophagia</taxon>
        <taxon>Chitinophagales</taxon>
        <taxon>Chitinophagaceae</taxon>
        <taxon>Chitinophaga</taxon>
    </lineage>
</organism>
<evidence type="ECO:0000313" key="2">
    <source>
        <dbReference type="Proteomes" id="UP000199045"/>
    </source>
</evidence>
<dbReference type="EMBL" id="FNBN01000009">
    <property type="protein sequence ID" value="SDH15544.1"/>
    <property type="molecule type" value="Genomic_DNA"/>
</dbReference>
<dbReference type="STRING" id="104663.SAMN04488121_109108"/>